<comment type="caution">
    <text evidence="1">The sequence shown here is derived from an EMBL/GenBank/DDBJ whole genome shotgun (WGS) entry which is preliminary data.</text>
</comment>
<protein>
    <submittedName>
        <fullName evidence="1">Uncharacterized protein</fullName>
    </submittedName>
</protein>
<evidence type="ECO:0000313" key="1">
    <source>
        <dbReference type="EMBL" id="KAL1603396.1"/>
    </source>
</evidence>
<sequence length="204" mass="23822">MHFHLGDAEPDALSRYVEHKFMVDAMDEFIMSRSINPEPFELCKMMQMADLFREERRIVDDAFAAYASIAVFFEGDAFLASEYGEPWRDTKLLDQKERAKHVPDRRTHMSNKTMPKEFWKDWEELLKENKRHSGDVVDDIYPMEWRKALRPIIIKRKHISFLSSIFHERSCTQCVLAPRESLTVPLTGNAVPAFAFPAAQINVL</sequence>
<dbReference type="Proteomes" id="UP001521222">
    <property type="component" value="Unassembled WGS sequence"/>
</dbReference>
<proteinExistence type="predicted"/>
<evidence type="ECO:0000313" key="2">
    <source>
        <dbReference type="Proteomes" id="UP001521222"/>
    </source>
</evidence>
<organism evidence="1 2">
    <name type="scientific">Nothophoma quercina</name>
    <dbReference type="NCBI Taxonomy" id="749835"/>
    <lineage>
        <taxon>Eukaryota</taxon>
        <taxon>Fungi</taxon>
        <taxon>Dikarya</taxon>
        <taxon>Ascomycota</taxon>
        <taxon>Pezizomycotina</taxon>
        <taxon>Dothideomycetes</taxon>
        <taxon>Pleosporomycetidae</taxon>
        <taxon>Pleosporales</taxon>
        <taxon>Pleosporineae</taxon>
        <taxon>Didymellaceae</taxon>
        <taxon>Nothophoma</taxon>
    </lineage>
</organism>
<dbReference type="EMBL" id="JAKIXB020000012">
    <property type="protein sequence ID" value="KAL1603396.1"/>
    <property type="molecule type" value="Genomic_DNA"/>
</dbReference>
<name>A0ABR3RG33_9PLEO</name>
<accession>A0ABR3RG33</accession>
<reference evidence="1 2" key="1">
    <citation type="submission" date="2024-02" db="EMBL/GenBank/DDBJ databases">
        <title>De novo assembly and annotation of 12 fungi associated with fruit tree decline syndrome in Ontario, Canada.</title>
        <authorList>
            <person name="Sulman M."/>
            <person name="Ellouze W."/>
            <person name="Ilyukhin E."/>
        </authorList>
    </citation>
    <scope>NUCLEOTIDE SEQUENCE [LARGE SCALE GENOMIC DNA]</scope>
    <source>
        <strain evidence="1 2">M97-236</strain>
    </source>
</reference>
<gene>
    <name evidence="1" type="ORF">SLS59_004493</name>
</gene>
<keyword evidence="2" id="KW-1185">Reference proteome</keyword>